<evidence type="ECO:0000256" key="10">
    <source>
        <dbReference type="ARBA" id="ARBA00023236"/>
    </source>
</evidence>
<dbReference type="FunFam" id="1.10.10.10:FF:000009">
    <property type="entry name" value="LexA repressor"/>
    <property type="match status" value="1"/>
</dbReference>
<dbReference type="GO" id="GO:0006508">
    <property type="term" value="P:proteolysis"/>
    <property type="evidence" value="ECO:0007669"/>
    <property type="project" value="InterPro"/>
</dbReference>
<comment type="caution">
    <text evidence="12">The sequence shown here is derived from an EMBL/GenBank/DDBJ whole genome shotgun (WGS) entry which is preliminary data.</text>
</comment>
<reference evidence="12" key="1">
    <citation type="journal article" date="2020" name="mSystems">
        <title>Genome- and Community-Level Interaction Insights into Carbon Utilization and Element Cycling Functions of Hydrothermarchaeota in Hydrothermal Sediment.</title>
        <authorList>
            <person name="Zhou Z."/>
            <person name="Liu Y."/>
            <person name="Xu W."/>
            <person name="Pan J."/>
            <person name="Luo Z.H."/>
            <person name="Li M."/>
        </authorList>
    </citation>
    <scope>NUCLEOTIDE SEQUENCE [LARGE SCALE GENOMIC DNA]</scope>
    <source>
        <strain evidence="12">SpSt-966</strain>
    </source>
</reference>
<gene>
    <name evidence="12" type="ORF">ENX73_00775</name>
</gene>
<dbReference type="InterPro" id="IPR006199">
    <property type="entry name" value="LexA_DNA-bd_dom"/>
</dbReference>
<dbReference type="GO" id="GO:0003677">
    <property type="term" value="F:DNA binding"/>
    <property type="evidence" value="ECO:0007669"/>
    <property type="project" value="UniProtKB-KW"/>
</dbReference>
<evidence type="ECO:0000256" key="5">
    <source>
        <dbReference type="ARBA" id="ARBA00022813"/>
    </source>
</evidence>
<keyword evidence="3" id="KW-0227">DNA damage</keyword>
<dbReference type="GO" id="GO:0009432">
    <property type="term" value="P:SOS response"/>
    <property type="evidence" value="ECO:0007669"/>
    <property type="project" value="UniProtKB-KW"/>
</dbReference>
<dbReference type="InterPro" id="IPR036390">
    <property type="entry name" value="WH_DNA-bd_sf"/>
</dbReference>
<dbReference type="AlphaFoldDB" id="A0A7V3VRZ9"/>
<evidence type="ECO:0000256" key="8">
    <source>
        <dbReference type="ARBA" id="ARBA00023163"/>
    </source>
</evidence>
<dbReference type="Pfam" id="PF01726">
    <property type="entry name" value="LexA_DNA_bind"/>
    <property type="match status" value="1"/>
</dbReference>
<accession>A0A7V3VRZ9</accession>
<dbReference type="GO" id="GO:0004252">
    <property type="term" value="F:serine-type endopeptidase activity"/>
    <property type="evidence" value="ECO:0007669"/>
    <property type="project" value="InterPro"/>
</dbReference>
<keyword evidence="2" id="KW-0235">DNA replication</keyword>
<keyword evidence="4" id="KW-0378">Hydrolase</keyword>
<proteinExistence type="predicted"/>
<dbReference type="GO" id="GO:0006281">
    <property type="term" value="P:DNA repair"/>
    <property type="evidence" value="ECO:0007669"/>
    <property type="project" value="UniProtKB-KW"/>
</dbReference>
<keyword evidence="8" id="KW-0804">Transcription</keyword>
<feature type="domain" description="LexA repressor DNA-binding" evidence="11">
    <location>
        <begin position="1"/>
        <end position="63"/>
    </location>
</feature>
<dbReference type="GO" id="GO:0006260">
    <property type="term" value="P:DNA replication"/>
    <property type="evidence" value="ECO:0007669"/>
    <property type="project" value="UniProtKB-KW"/>
</dbReference>
<keyword evidence="9" id="KW-0234">DNA repair</keyword>
<organism evidence="12">
    <name type="scientific">Mesoaciditoga lauensis</name>
    <dbReference type="NCBI Taxonomy" id="1495039"/>
    <lineage>
        <taxon>Bacteria</taxon>
        <taxon>Thermotogati</taxon>
        <taxon>Thermotogota</taxon>
        <taxon>Thermotogae</taxon>
        <taxon>Mesoaciditogales</taxon>
        <taxon>Mesoaciditogaceae</taxon>
        <taxon>Mesoaciditoga</taxon>
    </lineage>
</organism>
<evidence type="ECO:0000256" key="9">
    <source>
        <dbReference type="ARBA" id="ARBA00023204"/>
    </source>
</evidence>
<dbReference type="SUPFAM" id="SSF46785">
    <property type="entry name" value="Winged helix' DNA-binding domain"/>
    <property type="match status" value="1"/>
</dbReference>
<dbReference type="EMBL" id="DTPE01000032">
    <property type="protein sequence ID" value="HGE74644.1"/>
    <property type="molecule type" value="Genomic_DNA"/>
</dbReference>
<dbReference type="Gene3D" id="1.10.10.10">
    <property type="entry name" value="Winged helix-like DNA-binding domain superfamily/Winged helix DNA-binding domain"/>
    <property type="match status" value="1"/>
</dbReference>
<evidence type="ECO:0000256" key="2">
    <source>
        <dbReference type="ARBA" id="ARBA00022705"/>
    </source>
</evidence>
<evidence type="ECO:0000313" key="12">
    <source>
        <dbReference type="EMBL" id="HGE74644.1"/>
    </source>
</evidence>
<keyword evidence="10" id="KW-0742">SOS response</keyword>
<evidence type="ECO:0000256" key="6">
    <source>
        <dbReference type="ARBA" id="ARBA00023015"/>
    </source>
</evidence>
<evidence type="ECO:0000256" key="3">
    <source>
        <dbReference type="ARBA" id="ARBA00022763"/>
    </source>
</evidence>
<evidence type="ECO:0000259" key="11">
    <source>
        <dbReference type="Pfam" id="PF01726"/>
    </source>
</evidence>
<protein>
    <recommendedName>
        <fullName evidence="11">LexA repressor DNA-binding domain-containing protein</fullName>
    </recommendedName>
</protein>
<evidence type="ECO:0000256" key="1">
    <source>
        <dbReference type="ARBA" id="ARBA00022491"/>
    </source>
</evidence>
<keyword evidence="6" id="KW-0805">Transcription regulation</keyword>
<name>A0A7V3VRZ9_9BACT</name>
<evidence type="ECO:0000256" key="7">
    <source>
        <dbReference type="ARBA" id="ARBA00023125"/>
    </source>
</evidence>
<dbReference type="PANTHER" id="PTHR33516">
    <property type="entry name" value="LEXA REPRESSOR"/>
    <property type="match status" value="1"/>
</dbReference>
<evidence type="ECO:0000256" key="4">
    <source>
        <dbReference type="ARBA" id="ARBA00022801"/>
    </source>
</evidence>
<keyword evidence="7" id="KW-0238">DNA-binding</keyword>
<dbReference type="PANTHER" id="PTHR33516:SF2">
    <property type="entry name" value="LEXA REPRESSOR-RELATED"/>
    <property type="match status" value="1"/>
</dbReference>
<dbReference type="InterPro" id="IPR050077">
    <property type="entry name" value="LexA_repressor"/>
</dbReference>
<dbReference type="InterPro" id="IPR036388">
    <property type="entry name" value="WH-like_DNA-bd_sf"/>
</dbReference>
<keyword evidence="5" id="KW-0068">Autocatalytic cleavage</keyword>
<sequence length="188" mass="21327">MKTLTSRQREIYEFIKAFINDNGYPPTIREISDHFEFSSPSGALAHIEALQKKGFIERDHASRGIRIVTQNPFDVNFAEVIGEFYDDGKIIAISKTYNIPVPVNDNSIFAVRSLICLKIFSILKYDYIIFGNGKIGEGLVLFDRNGELFVGSFENGKLKDLRGEKVDTFDLHGVYRGILRVPEMEGLK</sequence>
<keyword evidence="1" id="KW-0678">Repressor</keyword>